<dbReference type="GO" id="GO:0080120">
    <property type="term" value="P:CAAX-box protein maturation"/>
    <property type="evidence" value="ECO:0007669"/>
    <property type="project" value="UniProtKB-ARBA"/>
</dbReference>
<keyword evidence="3" id="KW-0378">Hydrolase</keyword>
<dbReference type="PANTHER" id="PTHR35797:SF1">
    <property type="entry name" value="PROTEASE"/>
    <property type="match status" value="1"/>
</dbReference>
<comment type="caution">
    <text evidence="3">The sequence shown here is derived from an EMBL/GenBank/DDBJ whole genome shotgun (WGS) entry which is preliminary data.</text>
</comment>
<keyword evidence="4" id="KW-1185">Reference proteome</keyword>
<evidence type="ECO:0000313" key="4">
    <source>
        <dbReference type="Proteomes" id="UP001165136"/>
    </source>
</evidence>
<keyword evidence="1" id="KW-1133">Transmembrane helix</keyword>
<feature type="transmembrane region" description="Helical" evidence="1">
    <location>
        <begin position="236"/>
        <end position="257"/>
    </location>
</feature>
<feature type="transmembrane region" description="Helical" evidence="1">
    <location>
        <begin position="106"/>
        <end position="128"/>
    </location>
</feature>
<feature type="transmembrane region" description="Helical" evidence="1">
    <location>
        <begin position="21"/>
        <end position="43"/>
    </location>
</feature>
<keyword evidence="1" id="KW-0812">Transmembrane</keyword>
<organism evidence="3 4">
    <name type="scientific">Amycolatopsis taiwanensis</name>
    <dbReference type="NCBI Taxonomy" id="342230"/>
    <lineage>
        <taxon>Bacteria</taxon>
        <taxon>Bacillati</taxon>
        <taxon>Actinomycetota</taxon>
        <taxon>Actinomycetes</taxon>
        <taxon>Pseudonocardiales</taxon>
        <taxon>Pseudonocardiaceae</taxon>
        <taxon>Amycolatopsis</taxon>
    </lineage>
</organism>
<feature type="transmembrane region" description="Helical" evidence="1">
    <location>
        <begin position="211"/>
        <end position="229"/>
    </location>
</feature>
<feature type="transmembrane region" description="Helical" evidence="1">
    <location>
        <begin position="63"/>
        <end position="86"/>
    </location>
</feature>
<dbReference type="Pfam" id="PF02517">
    <property type="entry name" value="Rce1-like"/>
    <property type="match status" value="1"/>
</dbReference>
<evidence type="ECO:0000256" key="1">
    <source>
        <dbReference type="SAM" id="Phobius"/>
    </source>
</evidence>
<proteinExistence type="predicted"/>
<feature type="transmembrane region" description="Helical" evidence="1">
    <location>
        <begin position="269"/>
        <end position="286"/>
    </location>
</feature>
<protein>
    <submittedName>
        <fullName evidence="3">CAAX amino protease</fullName>
    </submittedName>
</protein>
<dbReference type="InterPro" id="IPR042150">
    <property type="entry name" value="MmRce1-like"/>
</dbReference>
<feature type="transmembrane region" description="Helical" evidence="1">
    <location>
        <begin position="134"/>
        <end position="154"/>
    </location>
</feature>
<sequence>MDNRGQPGQKAGFLRSIVRHHPLTSFFVLATGLSWIAWTPYVMSKNGIGEEDFEFPKVLGTSQILGMLPGAYLGPILAAFIVTAVAEGRPGLRRWLGRLLKWRVNWKWYVLALIGVPVALILGGIPFAGVANMAVPPATVLVAIVPGLILQVLTTGIAEEPGWRDFALPLMQPRFGPLPGTLLLGVLWGIWHLPLFLTEWGGYPNVTWVDPVEFIISCIAISIVMTWVFNRTGESLPVAMLLHASVNNFLSIGWAFVFPTLGDSHQSSAHVVLLVFGLTALVLLVTTRGRLAYRPRAATEVPETGGARTGVTG</sequence>
<evidence type="ECO:0000313" key="3">
    <source>
        <dbReference type="EMBL" id="GLY68147.1"/>
    </source>
</evidence>
<evidence type="ECO:0000259" key="2">
    <source>
        <dbReference type="Pfam" id="PF02517"/>
    </source>
</evidence>
<dbReference type="AlphaFoldDB" id="A0A9W6R5T8"/>
<feature type="domain" description="CAAX prenyl protease 2/Lysostaphin resistance protein A-like" evidence="2">
    <location>
        <begin position="145"/>
        <end position="247"/>
    </location>
</feature>
<keyword evidence="3" id="KW-0645">Protease</keyword>
<reference evidence="3" key="1">
    <citation type="submission" date="2023-03" db="EMBL/GenBank/DDBJ databases">
        <title>Amycolatopsis taiwanensis NBRC 103393.</title>
        <authorList>
            <person name="Ichikawa N."/>
            <person name="Sato H."/>
            <person name="Tonouchi N."/>
        </authorList>
    </citation>
    <scope>NUCLEOTIDE SEQUENCE</scope>
    <source>
        <strain evidence="3">NBRC 103393</strain>
    </source>
</reference>
<dbReference type="Proteomes" id="UP001165136">
    <property type="component" value="Unassembled WGS sequence"/>
</dbReference>
<dbReference type="GO" id="GO:0004175">
    <property type="term" value="F:endopeptidase activity"/>
    <property type="evidence" value="ECO:0007669"/>
    <property type="project" value="UniProtKB-ARBA"/>
</dbReference>
<accession>A0A9W6R5T8</accession>
<dbReference type="EMBL" id="BSTI01000010">
    <property type="protein sequence ID" value="GLY68147.1"/>
    <property type="molecule type" value="Genomic_DNA"/>
</dbReference>
<name>A0A9W6R5T8_9PSEU</name>
<feature type="transmembrane region" description="Helical" evidence="1">
    <location>
        <begin position="175"/>
        <end position="191"/>
    </location>
</feature>
<dbReference type="PANTHER" id="PTHR35797">
    <property type="entry name" value="PROTEASE-RELATED"/>
    <property type="match status" value="1"/>
</dbReference>
<dbReference type="GO" id="GO:0006508">
    <property type="term" value="P:proteolysis"/>
    <property type="evidence" value="ECO:0007669"/>
    <property type="project" value="UniProtKB-KW"/>
</dbReference>
<dbReference type="InterPro" id="IPR003675">
    <property type="entry name" value="Rce1/LyrA-like_dom"/>
</dbReference>
<gene>
    <name evidence="3" type="ORF">Atai01_47660</name>
</gene>
<keyword evidence="1" id="KW-0472">Membrane</keyword>
<dbReference type="RefSeq" id="WP_052372971.1">
    <property type="nucleotide sequence ID" value="NZ_BSTI01000010.1"/>
</dbReference>